<comment type="caution">
    <text evidence="4">The sequence shown here is derived from an EMBL/GenBank/DDBJ whole genome shotgun (WGS) entry which is preliminary data.</text>
</comment>
<dbReference type="PROSITE" id="PS51257">
    <property type="entry name" value="PROKAR_LIPOPROTEIN"/>
    <property type="match status" value="1"/>
</dbReference>
<evidence type="ECO:0000313" key="4">
    <source>
        <dbReference type="EMBL" id="MDT0263732.1"/>
    </source>
</evidence>
<sequence>MRTVPLRRRSRLAMVAVVALSAAALAACSSSSSKSPSASASAPGSSSSVRGPAGSTDLVAASKKESGLIIYGNPPAQLWAPVVKAFNATYPWIKVTPYDVDDNTVFSKYAAEHGTHARTADIIVASAPNLWLNASKNHTVIDYTPTDVMAHYPSFAKQFPGVFVLSADPAITIYNTALVSKSQVPDTFAALSSAVSSGKYQGKLSTYTIDNTFGYASSWGLVQKKGWSILDTLGPQTKPAADGGAMLQTVAQGGASIGYLESGLVRGALGQFKGVVDWEYMKDFTPLIPRAMGITAGASSPNSAKLFENFLYSTAGQQAMCSGGFNAYRTDFTPTGCQATLQAVYQAVGGQQNTFLVPINQKITDDQKSFTARWHTAFHN</sequence>
<evidence type="ECO:0000256" key="3">
    <source>
        <dbReference type="SAM" id="SignalP"/>
    </source>
</evidence>
<dbReference type="SUPFAM" id="SSF53850">
    <property type="entry name" value="Periplasmic binding protein-like II"/>
    <property type="match status" value="1"/>
</dbReference>
<evidence type="ECO:0000256" key="2">
    <source>
        <dbReference type="SAM" id="MobiDB-lite"/>
    </source>
</evidence>
<accession>A0ABU2JFF8</accession>
<reference evidence="5" key="1">
    <citation type="submission" date="2023-07" db="EMBL/GenBank/DDBJ databases">
        <title>30 novel species of actinomycetes from the DSMZ collection.</title>
        <authorList>
            <person name="Nouioui I."/>
        </authorList>
    </citation>
    <scope>NUCLEOTIDE SEQUENCE [LARGE SCALE GENOMIC DNA]</scope>
    <source>
        <strain evidence="5">DSM 44399</strain>
    </source>
</reference>
<protein>
    <submittedName>
        <fullName evidence="4">Extracellular solute-binding protein</fullName>
    </submittedName>
</protein>
<organism evidence="4 5">
    <name type="scientific">Jatrophihabitans lederbergiae</name>
    <dbReference type="NCBI Taxonomy" id="3075547"/>
    <lineage>
        <taxon>Bacteria</taxon>
        <taxon>Bacillati</taxon>
        <taxon>Actinomycetota</taxon>
        <taxon>Actinomycetes</taxon>
        <taxon>Jatrophihabitantales</taxon>
        <taxon>Jatrophihabitantaceae</taxon>
        <taxon>Jatrophihabitans</taxon>
    </lineage>
</organism>
<dbReference type="InterPro" id="IPR006059">
    <property type="entry name" value="SBP"/>
</dbReference>
<dbReference type="Gene3D" id="3.40.190.10">
    <property type="entry name" value="Periplasmic binding protein-like II"/>
    <property type="match status" value="2"/>
</dbReference>
<evidence type="ECO:0000256" key="1">
    <source>
        <dbReference type="ARBA" id="ARBA00022729"/>
    </source>
</evidence>
<feature type="chain" id="PRO_5045056435" evidence="3">
    <location>
        <begin position="27"/>
        <end position="380"/>
    </location>
</feature>
<proteinExistence type="predicted"/>
<dbReference type="EMBL" id="JAVREH010000049">
    <property type="protein sequence ID" value="MDT0263732.1"/>
    <property type="molecule type" value="Genomic_DNA"/>
</dbReference>
<dbReference type="PANTHER" id="PTHR30006:SF25">
    <property type="entry name" value="PHOSPHOGLYCERATE TRANSPORT REGULATORY PROTEIN PGTC"/>
    <property type="match status" value="1"/>
</dbReference>
<name>A0ABU2JFF8_9ACTN</name>
<gene>
    <name evidence="4" type="ORF">RM423_20365</name>
</gene>
<feature type="region of interest" description="Disordered" evidence="2">
    <location>
        <begin position="30"/>
        <end position="55"/>
    </location>
</feature>
<dbReference type="Pfam" id="PF01547">
    <property type="entry name" value="SBP_bac_1"/>
    <property type="match status" value="1"/>
</dbReference>
<dbReference type="PANTHER" id="PTHR30006">
    <property type="entry name" value="THIAMINE-BINDING PERIPLASMIC PROTEIN-RELATED"/>
    <property type="match status" value="1"/>
</dbReference>
<feature type="signal peptide" evidence="3">
    <location>
        <begin position="1"/>
        <end position="26"/>
    </location>
</feature>
<evidence type="ECO:0000313" key="5">
    <source>
        <dbReference type="Proteomes" id="UP001183176"/>
    </source>
</evidence>
<dbReference type="RefSeq" id="WP_311424877.1">
    <property type="nucleotide sequence ID" value="NZ_JAVREH010000049.1"/>
</dbReference>
<dbReference type="Proteomes" id="UP001183176">
    <property type="component" value="Unassembled WGS sequence"/>
</dbReference>
<keyword evidence="1 3" id="KW-0732">Signal</keyword>
<keyword evidence="5" id="KW-1185">Reference proteome</keyword>